<dbReference type="KEGG" id="sdf:ACG33_10055"/>
<evidence type="ECO:0000313" key="8">
    <source>
        <dbReference type="Proteomes" id="UP000070250"/>
    </source>
</evidence>
<reference evidence="7 8" key="1">
    <citation type="submission" date="2015-06" db="EMBL/GenBank/DDBJ databases">
        <title>A Comprehensive Approach to Explore the Metabolic and Phylogenetic Diversity of Bacterial Steroid Degradation in the Environment: Testosterone as an Example.</title>
        <authorList>
            <person name="Yang F.-C."/>
            <person name="Chen Y.-L."/>
            <person name="Yu C.-P."/>
            <person name="Tang S.-L."/>
            <person name="Wang P.-H."/>
            <person name="Ismail W."/>
            <person name="Wang C.-H."/>
            <person name="Yang C.-Y."/>
            <person name="Chiang Y.-R."/>
        </authorList>
    </citation>
    <scope>NUCLEOTIDE SEQUENCE [LARGE SCALE GENOMIC DNA]</scope>
    <source>
        <strain evidence="7 8">DSM 18526</strain>
    </source>
</reference>
<dbReference type="GO" id="GO:0047545">
    <property type="term" value="F:(S)-2-hydroxyglutarate dehydrogenase activity"/>
    <property type="evidence" value="ECO:0007669"/>
    <property type="project" value="TreeGrafter"/>
</dbReference>
<evidence type="ECO:0000256" key="2">
    <source>
        <dbReference type="ARBA" id="ARBA00022630"/>
    </source>
</evidence>
<dbReference type="InterPro" id="IPR006076">
    <property type="entry name" value="FAD-dep_OxRdtase"/>
</dbReference>
<keyword evidence="8" id="KW-1185">Reference proteome</keyword>
<keyword evidence="2" id="KW-0285">Flavoprotein</keyword>
<dbReference type="PANTHER" id="PTHR43104:SF4">
    <property type="entry name" value="L-2-HYDROXYGLUTARATE DEHYDROGENASE, MITOCHONDRIAL"/>
    <property type="match status" value="1"/>
</dbReference>
<sequence>MDSIDVAVIGAGVVGLAIARATAALGLETLVLERNAHPGEETTSRNSGVIHSGIYYPNGSLKARLCVRGREMLYALCRTRAVSHRRCGKLIVAGESQVAALHALHERARANGVTDLVELDAEAVGRLEPEVRCVAALHSPSTGIIDVHELLLALLADLEAAGGSLILKSTVRAVRLAADSLVVMVESDHSVSELRCKWLVNCAGLAAVSLLQHIQGYPRSRLRQAYYAKGNYFACHGVRPFRRLVYPMPNEAGLGIHATLDMDGTTRFGPDVEWVEQPDYRVDPQRGESFYAAIREYWPTIPAGSLQPAYAGVRPKLVGPGFAAGDFDIEDAAAHGIPGLINLLGIESPGLTSSLAIGEHVALIISGKPN</sequence>
<dbReference type="Proteomes" id="UP000070250">
    <property type="component" value="Chromosome"/>
</dbReference>
<evidence type="ECO:0000256" key="4">
    <source>
        <dbReference type="ARBA" id="ARBA00023002"/>
    </source>
</evidence>
<dbReference type="RefSeq" id="WP_066920873.1">
    <property type="nucleotide sequence ID" value="NZ_CP011971.1"/>
</dbReference>
<organism evidence="7 8">
    <name type="scientific">Steroidobacter denitrificans</name>
    <dbReference type="NCBI Taxonomy" id="465721"/>
    <lineage>
        <taxon>Bacteria</taxon>
        <taxon>Pseudomonadati</taxon>
        <taxon>Pseudomonadota</taxon>
        <taxon>Gammaproteobacteria</taxon>
        <taxon>Steroidobacterales</taxon>
        <taxon>Steroidobacteraceae</taxon>
        <taxon>Steroidobacter</taxon>
    </lineage>
</organism>
<dbReference type="Gene3D" id="3.50.50.60">
    <property type="entry name" value="FAD/NAD(P)-binding domain"/>
    <property type="match status" value="1"/>
</dbReference>
<dbReference type="STRING" id="465721.ACG33_10055"/>
<dbReference type="AlphaFoldDB" id="A0A127FAI4"/>
<gene>
    <name evidence="7" type="ORF">ACG33_10055</name>
</gene>
<evidence type="ECO:0000256" key="1">
    <source>
        <dbReference type="ARBA" id="ARBA00001974"/>
    </source>
</evidence>
<evidence type="ECO:0000259" key="6">
    <source>
        <dbReference type="Pfam" id="PF01266"/>
    </source>
</evidence>
<dbReference type="Gene3D" id="3.30.9.10">
    <property type="entry name" value="D-Amino Acid Oxidase, subunit A, domain 2"/>
    <property type="match status" value="1"/>
</dbReference>
<comment type="cofactor">
    <cofactor evidence="1">
        <name>FAD</name>
        <dbReference type="ChEBI" id="CHEBI:57692"/>
    </cofactor>
</comment>
<proteinExistence type="inferred from homology"/>
<dbReference type="SUPFAM" id="SSF51905">
    <property type="entry name" value="FAD/NAD(P)-binding domain"/>
    <property type="match status" value="1"/>
</dbReference>
<comment type="similarity">
    <text evidence="5">Belongs to the L2HGDH family.</text>
</comment>
<dbReference type="PRINTS" id="PR00420">
    <property type="entry name" value="RNGMNOXGNASE"/>
</dbReference>
<keyword evidence="3" id="KW-0274">FAD</keyword>
<dbReference type="InterPro" id="IPR036188">
    <property type="entry name" value="FAD/NAD-bd_sf"/>
</dbReference>
<name>A0A127FAI4_STEDE</name>
<dbReference type="OrthoDB" id="9801699at2"/>
<evidence type="ECO:0000256" key="3">
    <source>
        <dbReference type="ARBA" id="ARBA00022827"/>
    </source>
</evidence>
<dbReference type="PATRIC" id="fig|465721.4.peg.2135"/>
<evidence type="ECO:0000256" key="5">
    <source>
        <dbReference type="ARBA" id="ARBA00037941"/>
    </source>
</evidence>
<protein>
    <submittedName>
        <fullName evidence="7">FAD-dependent oxidoreductase</fullName>
    </submittedName>
</protein>
<accession>A0A127FAI4</accession>
<evidence type="ECO:0000313" key="7">
    <source>
        <dbReference type="EMBL" id="AMN47433.1"/>
    </source>
</evidence>
<keyword evidence="4" id="KW-0560">Oxidoreductase</keyword>
<dbReference type="EMBL" id="CP011971">
    <property type="protein sequence ID" value="AMN47433.1"/>
    <property type="molecule type" value="Genomic_DNA"/>
</dbReference>
<dbReference type="PANTHER" id="PTHR43104">
    <property type="entry name" value="L-2-HYDROXYGLUTARATE DEHYDROGENASE, MITOCHONDRIAL"/>
    <property type="match status" value="1"/>
</dbReference>
<feature type="domain" description="FAD dependent oxidoreductase" evidence="6">
    <location>
        <begin position="5"/>
        <end position="362"/>
    </location>
</feature>
<dbReference type="Pfam" id="PF01266">
    <property type="entry name" value="DAO"/>
    <property type="match status" value="1"/>
</dbReference>